<feature type="transmembrane region" description="Helical" evidence="7">
    <location>
        <begin position="975"/>
        <end position="994"/>
    </location>
</feature>
<dbReference type="Gene3D" id="1.10.287.1490">
    <property type="match status" value="1"/>
</dbReference>
<keyword evidence="4 7" id="KW-1133">Transmembrane helix</keyword>
<keyword evidence="5 7" id="KW-0472">Membrane</keyword>
<feature type="domain" description="ABC3 transporter permease C-terminal" evidence="8">
    <location>
        <begin position="926"/>
        <end position="1043"/>
    </location>
</feature>
<keyword evidence="3 7" id="KW-0812">Transmembrane</keyword>
<feature type="transmembrane region" description="Helical" evidence="7">
    <location>
        <begin position="577"/>
        <end position="601"/>
    </location>
</feature>
<reference evidence="9 10" key="1">
    <citation type="submission" date="2020-10" db="EMBL/GenBank/DDBJ databases">
        <title>ChiBAC.</title>
        <authorList>
            <person name="Zenner C."/>
            <person name="Hitch T.C.A."/>
            <person name="Clavel T."/>
        </authorList>
    </citation>
    <scope>NUCLEOTIDE SEQUENCE [LARGE SCALE GENOMIC DNA]</scope>
    <source>
        <strain evidence="9 10">DSM 108706</strain>
    </source>
</reference>
<evidence type="ECO:0000313" key="10">
    <source>
        <dbReference type="Proteomes" id="UP001516588"/>
    </source>
</evidence>
<feature type="transmembrane region" description="Helical" evidence="7">
    <location>
        <begin position="21"/>
        <end position="40"/>
    </location>
</feature>
<organism evidence="9 10">
    <name type="scientific">Gallibacter intestinalis</name>
    <dbReference type="NCBI Taxonomy" id="2779356"/>
    <lineage>
        <taxon>Bacteria</taxon>
        <taxon>Bacillati</taxon>
        <taxon>Bacillota</taxon>
        <taxon>Clostridia</taxon>
        <taxon>Eubacteriales</taxon>
        <taxon>Eubacteriaceae</taxon>
        <taxon>Gallibacter</taxon>
    </lineage>
</organism>
<evidence type="ECO:0000313" key="9">
    <source>
        <dbReference type="EMBL" id="MBE5035054.1"/>
    </source>
</evidence>
<evidence type="ECO:0000256" key="6">
    <source>
        <dbReference type="SAM" id="Coils"/>
    </source>
</evidence>
<feature type="domain" description="ABC3 transporter permease C-terminal" evidence="8">
    <location>
        <begin position="532"/>
        <end position="643"/>
    </location>
</feature>
<evidence type="ECO:0000256" key="4">
    <source>
        <dbReference type="ARBA" id="ARBA00022989"/>
    </source>
</evidence>
<evidence type="ECO:0000256" key="5">
    <source>
        <dbReference type="ARBA" id="ARBA00023136"/>
    </source>
</evidence>
<evidence type="ECO:0000256" key="7">
    <source>
        <dbReference type="SAM" id="Phobius"/>
    </source>
</evidence>
<comment type="subcellular location">
    <subcellularLocation>
        <location evidence="1">Cell membrane</location>
        <topology evidence="1">Multi-pass membrane protein</topology>
    </subcellularLocation>
</comment>
<name>A0ABR9QVZ7_9FIRM</name>
<feature type="transmembrane region" description="Helical" evidence="7">
    <location>
        <begin position="922"/>
        <end position="942"/>
    </location>
</feature>
<keyword evidence="2" id="KW-1003">Cell membrane</keyword>
<dbReference type="EMBL" id="JADCKA010000002">
    <property type="protein sequence ID" value="MBE5035054.1"/>
    <property type="molecule type" value="Genomic_DNA"/>
</dbReference>
<keyword evidence="6" id="KW-0175">Coiled coil</keyword>
<proteinExistence type="predicted"/>
<feature type="transmembrane region" description="Helical" evidence="7">
    <location>
        <begin position="528"/>
        <end position="549"/>
    </location>
</feature>
<evidence type="ECO:0000256" key="3">
    <source>
        <dbReference type="ARBA" id="ARBA00022692"/>
    </source>
</evidence>
<dbReference type="InterPro" id="IPR038766">
    <property type="entry name" value="Membrane_comp_ABC_pdt"/>
</dbReference>
<accession>A0ABR9QVZ7</accession>
<keyword evidence="10" id="KW-1185">Reference proteome</keyword>
<feature type="transmembrane region" description="Helical" evidence="7">
    <location>
        <begin position="698"/>
        <end position="718"/>
    </location>
</feature>
<evidence type="ECO:0000259" key="8">
    <source>
        <dbReference type="Pfam" id="PF02687"/>
    </source>
</evidence>
<feature type="transmembrane region" description="Helical" evidence="7">
    <location>
        <begin position="621"/>
        <end position="643"/>
    </location>
</feature>
<dbReference type="SUPFAM" id="SSF90257">
    <property type="entry name" value="Myosin rod fragments"/>
    <property type="match status" value="1"/>
</dbReference>
<feature type="coiled-coil region" evidence="6">
    <location>
        <begin position="341"/>
        <end position="503"/>
    </location>
</feature>
<dbReference type="Proteomes" id="UP001516588">
    <property type="component" value="Unassembled WGS sequence"/>
</dbReference>
<sequence>MTKKNFIKMSVRSVKGSLSRFLAIVSIVALGTGFLAGLLATTPDMKDSANEYFEESNLYDFYIQSTLGFLDENVKAVGDLSYVSDVMAIEQEDIMVSDSEGENLETRIFHIDFNDKDRLNKFTLLEGDIPKNDNECIIEVPNRYSYEAKIGDVFTTSDGREYKATGIAYSPVLMSTMGEVTTIGKGSVALGIYVQEDDSDVTYTALYGKISDIDKDTFSDEYKDWSEEILDKLEAVGKEQSNIRYKELKDEAQEELNKSRAEYEKEKAEALAELEDSRKMLVENQQKVTDGISQIDDGLSQVNSGISQIDEGLPQIDDGIKQIDDGIVQINDGISQAESGLTQLSAEKSKTEESIAAIKEAEKNLETQIAITTDETLKAQLEAQLKELQATRGQAESGLKLIEENESKVSGQLNSLKQQLSDLNKQKSDLKAQKVQLQDQRVELKKTKQELTAQRAELVGNLNDIEEGWAEYRDGLATANESFASAEKQLDDAQKEIDEIETGKWYISGRLDAQGISSYESDTDKVAAIARIFPVFFFLVAALVVLTTMTRMIEEERGRVGTLKSLGYTNGVIRNYYLVYGFVASLIGSAVGMSLGFVIFPKVISNAYAMMYNIPEVTTKFIWPMALAIGAVTIAVILFTIYFSCRGELKEKPASLLQPKAPEAGKRILMERITPIWSRLKFTRKVTLRNLFRYKKRFLMTIIGMAGCFALLLTGFGIRDSINDIVGIQYGEIFKYDMTISVDKDKWKPSKDIYEKQGFFAEENAEVAFNGDKETFTLTVPENQKALSDFVDIRTRTGHEALELKSGEVVLSEKMCEVLDVKTGDTVTVTLDSGEEKEMKVSGICENYVGSVGFVNADTYEDAFGKAPDYSTLYVDIKDKVAESEDTDSLVRDVMNEPDVEYVLATDTISQNFNDSVKNIDYIVMVLIISAGGLSIIVLYNLTNVNVSERKKELATIKVLGFYEREVSSYIFREINILAVLGMICGLPLGLALHRFVIKTAEVGGMMFGRNIYLLSYVLSFVIMGIFTFLVNLIMRRSIRKIDMVESMKAND</sequence>
<dbReference type="InterPro" id="IPR003838">
    <property type="entry name" value="ABC3_permease_C"/>
</dbReference>
<feature type="transmembrane region" description="Helical" evidence="7">
    <location>
        <begin position="1014"/>
        <end position="1034"/>
    </location>
</feature>
<gene>
    <name evidence="9" type="ORF">INF20_02015</name>
</gene>
<dbReference type="PANTHER" id="PTHR30287">
    <property type="entry name" value="MEMBRANE COMPONENT OF PREDICTED ABC SUPERFAMILY METABOLITE UPTAKE TRANSPORTER"/>
    <property type="match status" value="1"/>
</dbReference>
<dbReference type="PANTHER" id="PTHR30287:SF1">
    <property type="entry name" value="INNER MEMBRANE PROTEIN"/>
    <property type="match status" value="1"/>
</dbReference>
<dbReference type="RefSeq" id="WP_226384722.1">
    <property type="nucleotide sequence ID" value="NZ_JADCKA010000002.1"/>
</dbReference>
<evidence type="ECO:0000256" key="1">
    <source>
        <dbReference type="ARBA" id="ARBA00004651"/>
    </source>
</evidence>
<protein>
    <submittedName>
        <fullName evidence="9">FtsX-like permease family protein</fullName>
    </submittedName>
</protein>
<evidence type="ECO:0000256" key="2">
    <source>
        <dbReference type="ARBA" id="ARBA00022475"/>
    </source>
</evidence>
<feature type="coiled-coil region" evidence="6">
    <location>
        <begin position="238"/>
        <end position="287"/>
    </location>
</feature>
<dbReference type="Pfam" id="PF02687">
    <property type="entry name" value="FtsX"/>
    <property type="match status" value="2"/>
</dbReference>
<comment type="caution">
    <text evidence="9">The sequence shown here is derived from an EMBL/GenBank/DDBJ whole genome shotgun (WGS) entry which is preliminary data.</text>
</comment>